<organism evidence="13 14">
    <name type="scientific">Gordonia insulae</name>
    <dbReference type="NCBI Taxonomy" id="2420509"/>
    <lineage>
        <taxon>Bacteria</taxon>
        <taxon>Bacillati</taxon>
        <taxon>Actinomycetota</taxon>
        <taxon>Actinomycetes</taxon>
        <taxon>Mycobacteriales</taxon>
        <taxon>Gordoniaceae</taxon>
        <taxon>Gordonia</taxon>
    </lineage>
</organism>
<name>A0A3G8JRR2_9ACTN</name>
<dbReference type="AlphaFoldDB" id="A0A3G8JRR2"/>
<gene>
    <name evidence="11 13" type="primary">kdpC</name>
    <name evidence="13" type="ORF">D7316_04399</name>
</gene>
<keyword evidence="14" id="KW-1185">Reference proteome</keyword>
<evidence type="ECO:0000256" key="4">
    <source>
        <dbReference type="ARBA" id="ARBA00022692"/>
    </source>
</evidence>
<dbReference type="PANTHER" id="PTHR30042">
    <property type="entry name" value="POTASSIUM-TRANSPORTING ATPASE C CHAIN"/>
    <property type="match status" value="1"/>
</dbReference>
<accession>A0A3G8JRR2</accession>
<reference evidence="13 14" key="1">
    <citation type="submission" date="2018-11" db="EMBL/GenBank/DDBJ databases">
        <title>Gordonia insulae sp. nov., isolated from an island soil.</title>
        <authorList>
            <person name="Kim Y.S."/>
            <person name="Kim S.B."/>
        </authorList>
    </citation>
    <scope>NUCLEOTIDE SEQUENCE [LARGE SCALE GENOMIC DNA]</scope>
    <source>
        <strain evidence="13 14">MMS17-SY073</strain>
    </source>
</reference>
<dbReference type="GO" id="GO:0005886">
    <property type="term" value="C:plasma membrane"/>
    <property type="evidence" value="ECO:0007669"/>
    <property type="project" value="UniProtKB-SubCell"/>
</dbReference>
<evidence type="ECO:0000256" key="1">
    <source>
        <dbReference type="ARBA" id="ARBA00022448"/>
    </source>
</evidence>
<evidence type="ECO:0000256" key="8">
    <source>
        <dbReference type="ARBA" id="ARBA00022989"/>
    </source>
</evidence>
<keyword evidence="8 11" id="KW-1133">Transmembrane helix</keyword>
<evidence type="ECO:0000256" key="7">
    <source>
        <dbReference type="ARBA" id="ARBA00022958"/>
    </source>
</evidence>
<keyword evidence="10 11" id="KW-0472">Membrane</keyword>
<keyword evidence="4 11" id="KW-0812">Transmembrane</keyword>
<protein>
    <recommendedName>
        <fullName evidence="11">Potassium-transporting ATPase KdpC subunit</fullName>
    </recommendedName>
    <alternativeName>
        <fullName evidence="11">ATP phosphohydrolase [potassium-transporting] C chain</fullName>
    </alternativeName>
    <alternativeName>
        <fullName evidence="11">Potassium-binding and translocating subunit C</fullName>
    </alternativeName>
    <alternativeName>
        <fullName evidence="11">Potassium-translocating ATPase C chain</fullName>
    </alternativeName>
</protein>
<feature type="region of interest" description="Disordered" evidence="12">
    <location>
        <begin position="86"/>
        <end position="105"/>
    </location>
</feature>
<evidence type="ECO:0000256" key="6">
    <source>
        <dbReference type="ARBA" id="ARBA00022840"/>
    </source>
</evidence>
<dbReference type="GO" id="GO:0005524">
    <property type="term" value="F:ATP binding"/>
    <property type="evidence" value="ECO:0007669"/>
    <property type="project" value="UniProtKB-UniRule"/>
</dbReference>
<comment type="similarity">
    <text evidence="11">Belongs to the KdpC family.</text>
</comment>
<evidence type="ECO:0000256" key="2">
    <source>
        <dbReference type="ARBA" id="ARBA00022475"/>
    </source>
</evidence>
<dbReference type="Pfam" id="PF02669">
    <property type="entry name" value="KdpC"/>
    <property type="match status" value="1"/>
</dbReference>
<evidence type="ECO:0000313" key="13">
    <source>
        <dbReference type="EMBL" id="AZG47787.1"/>
    </source>
</evidence>
<comment type="subcellular location">
    <subcellularLocation>
        <location evidence="11">Cell membrane</location>
        <topology evidence="11">Single-pass membrane protein</topology>
    </subcellularLocation>
</comment>
<dbReference type="GO" id="GO:0008556">
    <property type="term" value="F:P-type potassium transmembrane transporter activity"/>
    <property type="evidence" value="ECO:0007669"/>
    <property type="project" value="InterPro"/>
</dbReference>
<evidence type="ECO:0000256" key="12">
    <source>
        <dbReference type="SAM" id="MobiDB-lite"/>
    </source>
</evidence>
<evidence type="ECO:0000256" key="11">
    <source>
        <dbReference type="HAMAP-Rule" id="MF_00276"/>
    </source>
</evidence>
<dbReference type="KEGG" id="gom:D7316_04399"/>
<dbReference type="InterPro" id="IPR003820">
    <property type="entry name" value="KdpC"/>
</dbReference>
<keyword evidence="7 11" id="KW-0630">Potassium</keyword>
<keyword evidence="1 11" id="KW-0813">Transport</keyword>
<sequence>MITVTTVMSGFVRQCVAALGVLVALTVVLGVAYPAAVWAVSRVGSNSAEGSQIVDASGCTVGSSLIGVDPQVPSGRPDPYLHGRVLGSGDDAMATGDPAASAASNKGPNNADLLVWIEQRRTEIAAREAVVPAEVPADAVTGSGSGLDPDISPEYAQLQVPRLARENQRSPAEIEKVIDDHTHGRQLGFLGQPRVNVLGVNLALGHTVASCP</sequence>
<dbReference type="HAMAP" id="MF_00276">
    <property type="entry name" value="KdpC"/>
    <property type="match status" value="1"/>
</dbReference>
<evidence type="ECO:0000256" key="9">
    <source>
        <dbReference type="ARBA" id="ARBA00023065"/>
    </source>
</evidence>
<keyword evidence="6 11" id="KW-0067">ATP-binding</keyword>
<evidence type="ECO:0000256" key="10">
    <source>
        <dbReference type="ARBA" id="ARBA00023136"/>
    </source>
</evidence>
<dbReference type="PIRSF" id="PIRSF001296">
    <property type="entry name" value="K_ATPase_KdpC"/>
    <property type="match status" value="1"/>
</dbReference>
<keyword evidence="9 11" id="KW-0406">Ion transport</keyword>
<evidence type="ECO:0000313" key="14">
    <source>
        <dbReference type="Proteomes" id="UP000271469"/>
    </source>
</evidence>
<dbReference type="Proteomes" id="UP000271469">
    <property type="component" value="Chromosome"/>
</dbReference>
<keyword evidence="3 11" id="KW-0633">Potassium transport</keyword>
<dbReference type="EMBL" id="CP033972">
    <property type="protein sequence ID" value="AZG47787.1"/>
    <property type="molecule type" value="Genomic_DNA"/>
</dbReference>
<keyword evidence="5 11" id="KW-0547">Nucleotide-binding</keyword>
<proteinExistence type="inferred from homology"/>
<keyword evidence="2 11" id="KW-1003">Cell membrane</keyword>
<comment type="function">
    <text evidence="11">Part of the high-affinity ATP-driven potassium transport (or Kdp) system, which catalyzes the hydrolysis of ATP coupled with the electrogenic transport of potassium into the cytoplasm. This subunit acts as a catalytic chaperone that increases the ATP-binding affinity of the ATP-hydrolyzing subunit KdpB by the formation of a transient KdpB/KdpC/ATP ternary complex.</text>
</comment>
<evidence type="ECO:0000256" key="5">
    <source>
        <dbReference type="ARBA" id="ARBA00022741"/>
    </source>
</evidence>
<evidence type="ECO:0000256" key="3">
    <source>
        <dbReference type="ARBA" id="ARBA00022538"/>
    </source>
</evidence>
<comment type="subunit">
    <text evidence="11">The system is composed of three essential subunits: KdpA, KdpB and KdpC.</text>
</comment>
<dbReference type="PANTHER" id="PTHR30042:SF2">
    <property type="entry name" value="POTASSIUM-TRANSPORTING ATPASE KDPC SUBUNIT"/>
    <property type="match status" value="1"/>
</dbReference>